<dbReference type="PANTHER" id="PTHR33828">
    <property type="entry name" value="OS05G0596200 PROTEIN"/>
    <property type="match status" value="1"/>
</dbReference>
<organism evidence="2 3">
    <name type="scientific">Coccomyxa subellipsoidea</name>
    <dbReference type="NCBI Taxonomy" id="248742"/>
    <lineage>
        <taxon>Eukaryota</taxon>
        <taxon>Viridiplantae</taxon>
        <taxon>Chlorophyta</taxon>
        <taxon>core chlorophytes</taxon>
        <taxon>Trebouxiophyceae</taxon>
        <taxon>Trebouxiophyceae incertae sedis</taxon>
        <taxon>Coccomyxaceae</taxon>
        <taxon>Coccomyxa</taxon>
    </lineage>
</organism>
<evidence type="ECO:0008006" key="4">
    <source>
        <dbReference type="Google" id="ProtNLM"/>
    </source>
</evidence>
<dbReference type="EMBL" id="JALJOT010000002">
    <property type="protein sequence ID" value="KAK9917250.1"/>
    <property type="molecule type" value="Genomic_DNA"/>
</dbReference>
<feature type="region of interest" description="Disordered" evidence="1">
    <location>
        <begin position="148"/>
        <end position="289"/>
    </location>
</feature>
<evidence type="ECO:0000313" key="3">
    <source>
        <dbReference type="Proteomes" id="UP001491310"/>
    </source>
</evidence>
<feature type="compositionally biased region" description="Basic residues" evidence="1">
    <location>
        <begin position="154"/>
        <end position="165"/>
    </location>
</feature>
<dbReference type="PANTHER" id="PTHR33828:SF2">
    <property type="entry name" value="NUCLEOLIN"/>
    <property type="match status" value="1"/>
</dbReference>
<feature type="compositionally biased region" description="Low complexity" evidence="1">
    <location>
        <begin position="38"/>
        <end position="50"/>
    </location>
</feature>
<sequence>MGDSSDDDMPLAARLAPVKNIKKEQPSKAVKAEKGNTEEPGPSSKSAPSKAKAEAKAHENGASKAEPARGKKIAGEAKGKAAAKAEKDATKPKKERKVFDMPGQTRETPDEADPLRKFYTSLKEQRPDSAIAKKWLLQTGLLPLEEAEEEVAKGRNHKSPAKPSRKSGSSAGGTTGRSGVSATAGTSRKANGPGRKPAANGGAKSGAKKRKAEWSEDEEESSSADEFNSDDDDVPLAQRGRAKAAAAKKPPAAKRPSKKSKDVAFADGGLGDPGSDSEDDIPIGQRMKK</sequence>
<evidence type="ECO:0000256" key="1">
    <source>
        <dbReference type="SAM" id="MobiDB-lite"/>
    </source>
</evidence>
<feature type="compositionally biased region" description="Basic and acidic residues" evidence="1">
    <location>
        <begin position="21"/>
        <end position="37"/>
    </location>
</feature>
<accession>A0ABR2YZV3</accession>
<gene>
    <name evidence="2" type="ORF">WJX75_002354</name>
</gene>
<feature type="compositionally biased region" description="Basic and acidic residues" evidence="1">
    <location>
        <begin position="51"/>
        <end position="92"/>
    </location>
</feature>
<comment type="caution">
    <text evidence="2">The sequence shown here is derived from an EMBL/GenBank/DDBJ whole genome shotgun (WGS) entry which is preliminary data.</text>
</comment>
<protein>
    <recommendedName>
        <fullName evidence="4">Histone chaperone domain-containing protein</fullName>
    </recommendedName>
</protein>
<feature type="compositionally biased region" description="Low complexity" evidence="1">
    <location>
        <begin position="177"/>
        <end position="187"/>
    </location>
</feature>
<name>A0ABR2YZV3_9CHLO</name>
<reference evidence="2 3" key="1">
    <citation type="journal article" date="2024" name="Nat. Commun.">
        <title>Phylogenomics reveals the evolutionary origins of lichenization in chlorophyte algae.</title>
        <authorList>
            <person name="Puginier C."/>
            <person name="Libourel C."/>
            <person name="Otte J."/>
            <person name="Skaloud P."/>
            <person name="Haon M."/>
            <person name="Grisel S."/>
            <person name="Petersen M."/>
            <person name="Berrin J.G."/>
            <person name="Delaux P.M."/>
            <person name="Dal Grande F."/>
            <person name="Keller J."/>
        </authorList>
    </citation>
    <scope>NUCLEOTIDE SEQUENCE [LARGE SCALE GENOMIC DNA]</scope>
    <source>
        <strain evidence="2 3">SAG 216-7</strain>
    </source>
</reference>
<dbReference type="Proteomes" id="UP001491310">
    <property type="component" value="Unassembled WGS sequence"/>
</dbReference>
<feature type="compositionally biased region" description="Basic and acidic residues" evidence="1">
    <location>
        <begin position="107"/>
        <end position="116"/>
    </location>
</feature>
<feature type="region of interest" description="Disordered" evidence="1">
    <location>
        <begin position="1"/>
        <end position="130"/>
    </location>
</feature>
<proteinExistence type="predicted"/>
<keyword evidence="3" id="KW-1185">Reference proteome</keyword>
<feature type="compositionally biased region" description="Acidic residues" evidence="1">
    <location>
        <begin position="215"/>
        <end position="234"/>
    </location>
</feature>
<evidence type="ECO:0000313" key="2">
    <source>
        <dbReference type="EMBL" id="KAK9917250.1"/>
    </source>
</evidence>